<dbReference type="HOGENOM" id="CLU_090539_0_0_1"/>
<evidence type="ECO:0000313" key="9">
    <source>
        <dbReference type="Proteomes" id="UP000030655"/>
    </source>
</evidence>
<dbReference type="InterPro" id="IPR005828">
    <property type="entry name" value="MFS_sugar_transport-like"/>
</dbReference>
<keyword evidence="4 6" id="KW-1133">Transmembrane helix</keyword>
<dbReference type="InterPro" id="IPR036259">
    <property type="entry name" value="MFS_trans_sf"/>
</dbReference>
<comment type="similarity">
    <text evidence="2">Belongs to the major facilitator superfamily. Sugar transporter (TC 2.A.1.1) family.</text>
</comment>
<comment type="subcellular location">
    <subcellularLocation>
        <location evidence="1">Membrane</location>
        <topology evidence="1">Multi-pass membrane protein</topology>
    </subcellularLocation>
</comment>
<evidence type="ECO:0000256" key="5">
    <source>
        <dbReference type="ARBA" id="ARBA00023136"/>
    </source>
</evidence>
<dbReference type="GO" id="GO:0005351">
    <property type="term" value="F:carbohydrate:proton symporter activity"/>
    <property type="evidence" value="ECO:0007669"/>
    <property type="project" value="TreeGrafter"/>
</dbReference>
<feature type="transmembrane region" description="Helical" evidence="6">
    <location>
        <begin position="170"/>
        <end position="192"/>
    </location>
</feature>
<dbReference type="PANTHER" id="PTHR48022:SF2">
    <property type="entry name" value="PLASTIDIC GLUCOSE TRANSPORTER 4"/>
    <property type="match status" value="1"/>
</dbReference>
<feature type="transmembrane region" description="Helical" evidence="6">
    <location>
        <begin position="133"/>
        <end position="158"/>
    </location>
</feature>
<dbReference type="GO" id="GO:0016020">
    <property type="term" value="C:membrane"/>
    <property type="evidence" value="ECO:0007669"/>
    <property type="project" value="UniProtKB-SubCell"/>
</dbReference>
<evidence type="ECO:0000259" key="7">
    <source>
        <dbReference type="PROSITE" id="PS50850"/>
    </source>
</evidence>
<evidence type="ECO:0000256" key="6">
    <source>
        <dbReference type="SAM" id="Phobius"/>
    </source>
</evidence>
<dbReference type="Pfam" id="PF00083">
    <property type="entry name" value="Sugar_tr"/>
    <property type="match status" value="1"/>
</dbReference>
<dbReference type="PANTHER" id="PTHR48022">
    <property type="entry name" value="PLASTIDIC GLUCOSE TRANSPORTER 4"/>
    <property type="match status" value="1"/>
</dbReference>
<feature type="domain" description="Major facilitator superfamily (MFS) profile" evidence="7">
    <location>
        <begin position="28"/>
        <end position="208"/>
    </location>
</feature>
<dbReference type="InterPro" id="IPR020846">
    <property type="entry name" value="MFS_dom"/>
</dbReference>
<dbReference type="VEuPathDB" id="MicrosporidiaDB:H312_02929"/>
<feature type="transmembrane region" description="Helical" evidence="6">
    <location>
        <begin position="22"/>
        <end position="46"/>
    </location>
</feature>
<dbReference type="SUPFAM" id="SSF103473">
    <property type="entry name" value="MFS general substrate transporter"/>
    <property type="match status" value="1"/>
</dbReference>
<dbReference type="Gene3D" id="1.20.1250.20">
    <property type="entry name" value="MFS general substrate transporter like domains"/>
    <property type="match status" value="1"/>
</dbReference>
<dbReference type="Proteomes" id="UP000030655">
    <property type="component" value="Unassembled WGS sequence"/>
</dbReference>
<reference evidence="8 9" key="2">
    <citation type="submission" date="2014-03" db="EMBL/GenBank/DDBJ databases">
        <title>The Genome Sequence of Anncaliia algerae insect isolate PRA339.</title>
        <authorList>
            <consortium name="The Broad Institute Genome Sequencing Platform"/>
            <consortium name="The Broad Institute Genome Sequencing Center for Infectious Disease"/>
            <person name="Cuomo C."/>
            <person name="Becnel J."/>
            <person name="Sanscrainte N."/>
            <person name="Walker B."/>
            <person name="Young S.K."/>
            <person name="Zeng Q."/>
            <person name="Gargeya S."/>
            <person name="Fitzgerald M."/>
            <person name="Haas B."/>
            <person name="Abouelleil A."/>
            <person name="Alvarado L."/>
            <person name="Arachchi H.M."/>
            <person name="Berlin A.M."/>
            <person name="Chapman S.B."/>
            <person name="Dewar J."/>
            <person name="Goldberg J."/>
            <person name="Griggs A."/>
            <person name="Gujja S."/>
            <person name="Hansen M."/>
            <person name="Howarth C."/>
            <person name="Imamovic A."/>
            <person name="Larimer J."/>
            <person name="McCowan C."/>
            <person name="Murphy C."/>
            <person name="Neiman D."/>
            <person name="Pearson M."/>
            <person name="Priest M."/>
            <person name="Roberts A."/>
            <person name="Saif S."/>
            <person name="Shea T."/>
            <person name="Sisk P."/>
            <person name="Sykes S."/>
            <person name="Wortman J."/>
            <person name="Nusbaum C."/>
            <person name="Birren B."/>
        </authorList>
    </citation>
    <scope>NUCLEOTIDE SEQUENCE [LARGE SCALE GENOMIC DNA]</scope>
    <source>
        <strain evidence="8 9">PRA339</strain>
    </source>
</reference>
<evidence type="ECO:0000256" key="1">
    <source>
        <dbReference type="ARBA" id="ARBA00004141"/>
    </source>
</evidence>
<evidence type="ECO:0000256" key="3">
    <source>
        <dbReference type="ARBA" id="ARBA00022692"/>
    </source>
</evidence>
<dbReference type="PROSITE" id="PS50850">
    <property type="entry name" value="MFS"/>
    <property type="match status" value="1"/>
</dbReference>
<dbReference type="AlphaFoldDB" id="A0A059EXD0"/>
<sequence>MEEETVELSFETKKEVKFPPNSFIQCFVVSILSLGYGFGVTSSMLVSNWFCSGHTRLSINNTTLNTSGTTQIEGEFCAGNVLEATYNVSIFCGAFILSLLQNKLPFSRKFKLTVSSLAYSVGFILNFRHDESLFFAIIGRFLVGSAVGISCALMIPFIEDNSPNKYKSFFKIWTPLFTTVGILINALIVLLVQRDSYYYVFVAYSCMY</sequence>
<dbReference type="InterPro" id="IPR050360">
    <property type="entry name" value="MFS_Sugar_Transporters"/>
</dbReference>
<feature type="non-terminal residue" evidence="8">
    <location>
        <position position="208"/>
    </location>
</feature>
<name>A0A059EXD0_9MICR</name>
<evidence type="ECO:0000256" key="2">
    <source>
        <dbReference type="ARBA" id="ARBA00010992"/>
    </source>
</evidence>
<protein>
    <recommendedName>
        <fullName evidence="7">Major facilitator superfamily (MFS) profile domain-containing protein</fullName>
    </recommendedName>
</protein>
<proteinExistence type="inferred from homology"/>
<accession>A0A059EXD0</accession>
<keyword evidence="9" id="KW-1185">Reference proteome</keyword>
<evidence type="ECO:0000256" key="4">
    <source>
        <dbReference type="ARBA" id="ARBA00022989"/>
    </source>
</evidence>
<gene>
    <name evidence="8" type="ORF">H312_02929</name>
</gene>
<evidence type="ECO:0000313" key="8">
    <source>
        <dbReference type="EMBL" id="KCZ79688.1"/>
    </source>
</evidence>
<reference evidence="9" key="1">
    <citation type="submission" date="2013-02" db="EMBL/GenBank/DDBJ databases">
        <authorList>
            <consortium name="The Broad Institute Genome Sequencing Platform"/>
            <person name="Cuomo C."/>
            <person name="Becnel J."/>
            <person name="Sanscrainte N."/>
            <person name="Walker B."/>
            <person name="Young S.K."/>
            <person name="Zeng Q."/>
            <person name="Gargeya S."/>
            <person name="Fitzgerald M."/>
            <person name="Haas B."/>
            <person name="Abouelleil A."/>
            <person name="Alvarado L."/>
            <person name="Arachchi H.M."/>
            <person name="Berlin A.M."/>
            <person name="Chapman S.B."/>
            <person name="Dewar J."/>
            <person name="Goldberg J."/>
            <person name="Griggs A."/>
            <person name="Gujja S."/>
            <person name="Hansen M."/>
            <person name="Howarth C."/>
            <person name="Imamovic A."/>
            <person name="Larimer J."/>
            <person name="McCowan C."/>
            <person name="Murphy C."/>
            <person name="Neiman D."/>
            <person name="Pearson M."/>
            <person name="Priest M."/>
            <person name="Roberts A."/>
            <person name="Saif S."/>
            <person name="Shea T."/>
            <person name="Sisk P."/>
            <person name="Sykes S."/>
            <person name="Wortman J."/>
            <person name="Nusbaum C."/>
            <person name="Birren B."/>
        </authorList>
    </citation>
    <scope>NUCLEOTIDE SEQUENCE [LARGE SCALE GENOMIC DNA]</scope>
    <source>
        <strain evidence="9">PRA339</strain>
    </source>
</reference>
<organism evidence="8 9">
    <name type="scientific">Anncaliia algerae PRA339</name>
    <dbReference type="NCBI Taxonomy" id="1288291"/>
    <lineage>
        <taxon>Eukaryota</taxon>
        <taxon>Fungi</taxon>
        <taxon>Fungi incertae sedis</taxon>
        <taxon>Microsporidia</taxon>
        <taxon>Tubulinosematoidea</taxon>
        <taxon>Tubulinosematidae</taxon>
        <taxon>Anncaliia</taxon>
    </lineage>
</organism>
<dbReference type="OrthoDB" id="6133115at2759"/>
<keyword evidence="5 6" id="KW-0472">Membrane</keyword>
<dbReference type="EMBL" id="KK365240">
    <property type="protein sequence ID" value="KCZ79688.1"/>
    <property type="molecule type" value="Genomic_DNA"/>
</dbReference>
<keyword evidence="3 6" id="KW-0812">Transmembrane</keyword>